<dbReference type="SUPFAM" id="SSF47565">
    <property type="entry name" value="Insect pheromone/odorant-binding proteins"/>
    <property type="match status" value="1"/>
</dbReference>
<dbReference type="Pfam" id="PF01395">
    <property type="entry name" value="PBP_GOBP"/>
    <property type="match status" value="1"/>
</dbReference>
<reference evidence="6 7" key="1">
    <citation type="journal article" date="2018" name="Elife">
        <title>Firefly genomes illuminate parallel origins of bioluminescence in beetles.</title>
        <authorList>
            <person name="Fallon T.R."/>
            <person name="Lower S.E."/>
            <person name="Chang C.H."/>
            <person name="Bessho-Uehara M."/>
            <person name="Martin G.J."/>
            <person name="Bewick A.J."/>
            <person name="Behringer M."/>
            <person name="Debat H.J."/>
            <person name="Wong I."/>
            <person name="Day J.C."/>
            <person name="Suvorov A."/>
            <person name="Silva C.J."/>
            <person name="Stanger-Hall K.F."/>
            <person name="Hall D.W."/>
            <person name="Schmitz R.J."/>
            <person name="Nelson D.R."/>
            <person name="Lewis S.M."/>
            <person name="Shigenobu S."/>
            <person name="Bybee S.M."/>
            <person name="Larracuente A.M."/>
            <person name="Oba Y."/>
            <person name="Weng J.K."/>
        </authorList>
    </citation>
    <scope>NUCLEOTIDE SEQUENCE [LARGE SCALE GENOMIC DNA]</scope>
    <source>
        <strain evidence="6">1611_PpyrPB1</strain>
        <tissue evidence="6">Whole body</tissue>
    </source>
</reference>
<dbReference type="EMBL" id="VVIM01000010">
    <property type="protein sequence ID" value="KAB0792648.1"/>
    <property type="molecule type" value="Genomic_DNA"/>
</dbReference>
<evidence type="ECO:0000256" key="4">
    <source>
        <dbReference type="ARBA" id="ARBA00022729"/>
    </source>
</evidence>
<name>A0A5N4A5V0_PHOPY</name>
<sequence>MAKISAIAFFVAVLLVLEVETQTTDDSIATRNKKVESFMSECICASGADPEEVYSWFARRTFFPSSCFKCFLKCIGRKMGFMKPDGSSDLDAVSEQFGSIISGEEIALCIKAHSGNLDLCEKAYQVPLCIYQIINANATN</sequence>
<feature type="signal peptide" evidence="5">
    <location>
        <begin position="1"/>
        <end position="21"/>
    </location>
</feature>
<gene>
    <name evidence="6" type="ORF">PPYR_14607</name>
</gene>
<evidence type="ECO:0000256" key="1">
    <source>
        <dbReference type="ARBA" id="ARBA00004613"/>
    </source>
</evidence>
<protein>
    <submittedName>
        <fullName evidence="6">Uncharacterized protein</fullName>
    </submittedName>
</protein>
<dbReference type="AlphaFoldDB" id="A0A5N4A5V0"/>
<keyword evidence="4 5" id="KW-0732">Signal</keyword>
<dbReference type="GO" id="GO:0005615">
    <property type="term" value="C:extracellular space"/>
    <property type="evidence" value="ECO:0007669"/>
    <property type="project" value="TreeGrafter"/>
</dbReference>
<proteinExistence type="inferred from homology"/>
<comment type="subcellular location">
    <subcellularLocation>
        <location evidence="1">Secreted</location>
    </subcellularLocation>
</comment>
<organism evidence="6 7">
    <name type="scientific">Photinus pyralis</name>
    <name type="common">Common eastern firefly</name>
    <name type="synonym">Lampyris pyralis</name>
    <dbReference type="NCBI Taxonomy" id="7054"/>
    <lineage>
        <taxon>Eukaryota</taxon>
        <taxon>Metazoa</taxon>
        <taxon>Ecdysozoa</taxon>
        <taxon>Arthropoda</taxon>
        <taxon>Hexapoda</taxon>
        <taxon>Insecta</taxon>
        <taxon>Pterygota</taxon>
        <taxon>Neoptera</taxon>
        <taxon>Endopterygota</taxon>
        <taxon>Coleoptera</taxon>
        <taxon>Polyphaga</taxon>
        <taxon>Elateriformia</taxon>
        <taxon>Elateroidea</taxon>
        <taxon>Lampyridae</taxon>
        <taxon>Lampyrinae</taxon>
        <taxon>Photinus</taxon>
    </lineage>
</organism>
<dbReference type="Proteomes" id="UP000327044">
    <property type="component" value="Unassembled WGS sequence"/>
</dbReference>
<dbReference type="GO" id="GO:0005549">
    <property type="term" value="F:odorant binding"/>
    <property type="evidence" value="ECO:0007669"/>
    <property type="project" value="InterPro"/>
</dbReference>
<dbReference type="GO" id="GO:0007608">
    <property type="term" value="P:sensory perception of smell"/>
    <property type="evidence" value="ECO:0007669"/>
    <property type="project" value="TreeGrafter"/>
</dbReference>
<dbReference type="InterPro" id="IPR036728">
    <property type="entry name" value="PBP_GOBP_sf"/>
</dbReference>
<dbReference type="PANTHER" id="PTHR11857">
    <property type="entry name" value="ODORANT BINDING PROTEIN-RELATED"/>
    <property type="match status" value="1"/>
</dbReference>
<evidence type="ECO:0000313" key="7">
    <source>
        <dbReference type="Proteomes" id="UP000327044"/>
    </source>
</evidence>
<comment type="similarity">
    <text evidence="2">Belongs to the PBP/GOBP family.</text>
</comment>
<evidence type="ECO:0000256" key="5">
    <source>
        <dbReference type="SAM" id="SignalP"/>
    </source>
</evidence>
<dbReference type="CDD" id="cd23992">
    <property type="entry name" value="PBP_GOBP"/>
    <property type="match status" value="1"/>
</dbReference>
<keyword evidence="3" id="KW-0964">Secreted</keyword>
<evidence type="ECO:0000256" key="3">
    <source>
        <dbReference type="ARBA" id="ARBA00022525"/>
    </source>
</evidence>
<comment type="caution">
    <text evidence="6">The sequence shown here is derived from an EMBL/GenBank/DDBJ whole genome shotgun (WGS) entry which is preliminary data.</text>
</comment>
<dbReference type="Gene3D" id="1.10.238.20">
    <property type="entry name" value="Pheromone/general odorant binding protein domain"/>
    <property type="match status" value="1"/>
</dbReference>
<keyword evidence="7" id="KW-1185">Reference proteome</keyword>
<accession>A0A5N4A5V0</accession>
<dbReference type="PANTHER" id="PTHR11857:SF43">
    <property type="entry name" value="GEO07291P1-RELATED"/>
    <property type="match status" value="1"/>
</dbReference>
<dbReference type="InParanoid" id="A0A5N4A5V0"/>
<evidence type="ECO:0000313" key="6">
    <source>
        <dbReference type="EMBL" id="KAB0792648.1"/>
    </source>
</evidence>
<evidence type="ECO:0000256" key="2">
    <source>
        <dbReference type="ARBA" id="ARBA00008098"/>
    </source>
</evidence>
<feature type="chain" id="PRO_5024273379" evidence="5">
    <location>
        <begin position="22"/>
        <end position="140"/>
    </location>
</feature>
<dbReference type="InterPro" id="IPR006170">
    <property type="entry name" value="PBP/GOBP"/>
</dbReference>